<dbReference type="Proteomes" id="UP000316614">
    <property type="component" value="Chromosome"/>
</dbReference>
<dbReference type="RefSeq" id="WP_141612992.1">
    <property type="nucleotide sequence ID" value="NZ_CP041253.1"/>
</dbReference>
<accession>A0A514CD18</accession>
<keyword evidence="2" id="KW-1185">Reference proteome</keyword>
<gene>
    <name evidence="1" type="ORF">FKX85_01080</name>
</gene>
<name>A0A514CD18_9BACT</name>
<evidence type="ECO:0008006" key="3">
    <source>
        <dbReference type="Google" id="ProtNLM"/>
    </source>
</evidence>
<reference evidence="1 2" key="1">
    <citation type="submission" date="2019-06" db="EMBL/GenBank/DDBJ databases">
        <title>Echinicola alkalisoli sp. nov. isolated from saline soil.</title>
        <authorList>
            <person name="Sun J.-Q."/>
            <person name="Xu L."/>
        </authorList>
    </citation>
    <scope>NUCLEOTIDE SEQUENCE [LARGE SCALE GENOMIC DNA]</scope>
    <source>
        <strain evidence="1 2">LN3S3</strain>
    </source>
</reference>
<dbReference type="EMBL" id="CP041253">
    <property type="protein sequence ID" value="QDH77711.1"/>
    <property type="molecule type" value="Genomic_DNA"/>
</dbReference>
<sequence length="190" mass="21765">MLSSMSKLRALPVLFVLFFFVGTVEVVAQREFYQEEDEKVPLSERLYFGGNLGLQFGNITYVEVSPLVGVMITDRYSAGLGITYQYLKYKNFGEASNVYGGRIFNRYNVLPNLFAHAEYENLSVEAYREDDFGRIVADREWVPGLFLGGGYFVPFGRRGGVNFTLLYNVLYDNQNLIYTEPYVIRLGFVL</sequence>
<dbReference type="KEGG" id="echi:FKX85_01080"/>
<evidence type="ECO:0000313" key="2">
    <source>
        <dbReference type="Proteomes" id="UP000316614"/>
    </source>
</evidence>
<dbReference type="OrthoDB" id="1098580at2"/>
<organism evidence="1 2">
    <name type="scientific">Echinicola soli</name>
    <dbReference type="NCBI Taxonomy" id="2591634"/>
    <lineage>
        <taxon>Bacteria</taxon>
        <taxon>Pseudomonadati</taxon>
        <taxon>Bacteroidota</taxon>
        <taxon>Cytophagia</taxon>
        <taxon>Cytophagales</taxon>
        <taxon>Cyclobacteriaceae</taxon>
        <taxon>Echinicola</taxon>
    </lineage>
</organism>
<protein>
    <recommendedName>
        <fullName evidence="3">Outer membrane protein beta-barrel domain-containing protein</fullName>
    </recommendedName>
</protein>
<dbReference type="AlphaFoldDB" id="A0A514CD18"/>
<evidence type="ECO:0000313" key="1">
    <source>
        <dbReference type="EMBL" id="QDH77711.1"/>
    </source>
</evidence>
<proteinExistence type="predicted"/>